<feature type="compositionally biased region" description="Pro residues" evidence="1">
    <location>
        <begin position="162"/>
        <end position="171"/>
    </location>
</feature>
<protein>
    <submittedName>
        <fullName evidence="2">Uncharacterized protein</fullName>
    </submittedName>
</protein>
<keyword evidence="3" id="KW-1185">Reference proteome</keyword>
<name>A0ABN9LDR6_9NEOB</name>
<reference evidence="2" key="1">
    <citation type="submission" date="2023-07" db="EMBL/GenBank/DDBJ databases">
        <authorList>
            <person name="Stuckert A."/>
        </authorList>
    </citation>
    <scope>NUCLEOTIDE SEQUENCE</scope>
</reference>
<sequence>MREGPAMTSRSCDRDVITPWDRKLATELQGALGSEGSGSYTGQQTPNPLIPTAVPVPSQPPVPGNQHPSMPFPVPFNLGSDLVDSFPHNHSTNPYSVHHSMHGIFPPAACLVGGPPPLTHNPTVTMSPAPFNLPSFLNSAASHSPAIVAAMQGGSAITSSPVPDPVTPLPPESLGNTVAPAQQ</sequence>
<organism evidence="2 3">
    <name type="scientific">Ranitomeya imitator</name>
    <name type="common">mimic poison frog</name>
    <dbReference type="NCBI Taxonomy" id="111125"/>
    <lineage>
        <taxon>Eukaryota</taxon>
        <taxon>Metazoa</taxon>
        <taxon>Chordata</taxon>
        <taxon>Craniata</taxon>
        <taxon>Vertebrata</taxon>
        <taxon>Euteleostomi</taxon>
        <taxon>Amphibia</taxon>
        <taxon>Batrachia</taxon>
        <taxon>Anura</taxon>
        <taxon>Neobatrachia</taxon>
        <taxon>Hyloidea</taxon>
        <taxon>Dendrobatidae</taxon>
        <taxon>Dendrobatinae</taxon>
        <taxon>Ranitomeya</taxon>
    </lineage>
</organism>
<evidence type="ECO:0000313" key="3">
    <source>
        <dbReference type="Proteomes" id="UP001176940"/>
    </source>
</evidence>
<comment type="caution">
    <text evidence="2">The sequence shown here is derived from an EMBL/GenBank/DDBJ whole genome shotgun (WGS) entry which is preliminary data.</text>
</comment>
<feature type="region of interest" description="Disordered" evidence="1">
    <location>
        <begin position="155"/>
        <end position="183"/>
    </location>
</feature>
<gene>
    <name evidence="2" type="ORF">RIMI_LOCUS8076002</name>
</gene>
<dbReference type="EMBL" id="CAUEEQ010015750">
    <property type="protein sequence ID" value="CAJ0939593.1"/>
    <property type="molecule type" value="Genomic_DNA"/>
</dbReference>
<feature type="compositionally biased region" description="Polar residues" evidence="1">
    <location>
        <begin position="174"/>
        <end position="183"/>
    </location>
</feature>
<evidence type="ECO:0000256" key="1">
    <source>
        <dbReference type="SAM" id="MobiDB-lite"/>
    </source>
</evidence>
<accession>A0ABN9LDR6</accession>
<proteinExistence type="predicted"/>
<dbReference type="Proteomes" id="UP001176940">
    <property type="component" value="Unassembled WGS sequence"/>
</dbReference>
<evidence type="ECO:0000313" key="2">
    <source>
        <dbReference type="EMBL" id="CAJ0939593.1"/>
    </source>
</evidence>